<feature type="region of interest" description="Disordered" evidence="1">
    <location>
        <begin position="393"/>
        <end position="414"/>
    </location>
</feature>
<reference evidence="2" key="1">
    <citation type="submission" date="2020-01" db="EMBL/GenBank/DDBJ databases">
        <authorList>
            <consortium name="DOE Joint Genome Institute"/>
            <person name="Haridas S."/>
            <person name="Albert R."/>
            <person name="Binder M."/>
            <person name="Bloem J."/>
            <person name="Labutti K."/>
            <person name="Salamov A."/>
            <person name="Andreopoulos B."/>
            <person name="Baker S.E."/>
            <person name="Barry K."/>
            <person name="Bills G."/>
            <person name="Bluhm B.H."/>
            <person name="Cannon C."/>
            <person name="Castanera R."/>
            <person name="Culley D.E."/>
            <person name="Daum C."/>
            <person name="Ezra D."/>
            <person name="Gonzalez J.B."/>
            <person name="Henrissat B."/>
            <person name="Kuo A."/>
            <person name="Liang C."/>
            <person name="Lipzen A."/>
            <person name="Lutzoni F."/>
            <person name="Magnuson J."/>
            <person name="Mondo S."/>
            <person name="Nolan M."/>
            <person name="Ohm R."/>
            <person name="Pangilinan J."/>
            <person name="Park H.-J."/>
            <person name="Ramirez L."/>
            <person name="Alfaro M."/>
            <person name="Sun H."/>
            <person name="Tritt A."/>
            <person name="Yoshinaga Y."/>
            <person name="Zwiers L.-H."/>
            <person name="Turgeon B.G."/>
            <person name="Goodwin S.B."/>
            <person name="Spatafora J.W."/>
            <person name="Crous P.W."/>
            <person name="Grigoriev I.V."/>
        </authorList>
    </citation>
    <scope>NUCLEOTIDE SEQUENCE</scope>
    <source>
        <strain evidence="2">IPT5</strain>
    </source>
</reference>
<proteinExistence type="predicted"/>
<dbReference type="OrthoDB" id="3262926at2759"/>
<feature type="region of interest" description="Disordered" evidence="1">
    <location>
        <begin position="513"/>
        <end position="547"/>
    </location>
</feature>
<feature type="compositionally biased region" description="Low complexity" evidence="1">
    <location>
        <begin position="482"/>
        <end position="492"/>
    </location>
</feature>
<sequence>MEGHRYWLRMTEQHNLSHPKDAADAVRSEADSWVIYVFMPVDAVINRFHWVPEFKRSAESSCHYLYDDKGIQQKAVVLRASTIMLPMRPSPKSLHEGSRTPCLYDTTLPQHRLDQGEVPRPLQGEFPVWYFLTGEISRPENLQKLLQLNDLPDLRPANMKDFKEICGREYSPLVVTIDADIINDRAFCEGHAYLVRSEAEELALRRFKTATFDVIRCRFTISKRNTFATYSDVKGLTFIHTPGENLSQTVMNGPITSIERVMGSKHKETLSKWQPPALVALKSAPTVQFSPQGAMAPRSRGGLVLRTDLNAGAWWDDGDDDDDQYRESPVGERTFTPAVRPLRMGDLPDQMIAPPRGCGPPLRSGLPRSTYRISQSAQTAGPAVRLQRPRYKGVEPEAEHGVDTCHSPNSMEGHRFRNYMEGEDAEEDEEAKLQGEREDIVQAQFERNLQEAQDAEMARRLQEELNRGPPSSKPLSLRPGPSSKSKAFSAASTLADEDQSIYNPLWSSLYSLEPPTPSSSADCLSEATPPPSQPSCPHQPTAAQTTTASFQHNAVWNADWSAFEDPVEPLRRVSAAELSGIQRSGNLEATTQVSVKEVNPEEDESDEGERNSNEDERESGKEEHDYCILEGTFTEHGTFVPRGRRTAREWTGPSDNSTHPQSKGKDKAVEFF</sequence>
<feature type="region of interest" description="Disordered" evidence="1">
    <location>
        <begin position="578"/>
        <end position="672"/>
    </location>
</feature>
<dbReference type="Proteomes" id="UP000799423">
    <property type="component" value="Unassembled WGS sequence"/>
</dbReference>
<evidence type="ECO:0000313" key="3">
    <source>
        <dbReference type="Proteomes" id="UP000799423"/>
    </source>
</evidence>
<dbReference type="AlphaFoldDB" id="A0A6A7BH56"/>
<evidence type="ECO:0000256" key="1">
    <source>
        <dbReference type="SAM" id="MobiDB-lite"/>
    </source>
</evidence>
<protein>
    <submittedName>
        <fullName evidence="2">Uncharacterized protein</fullName>
    </submittedName>
</protein>
<feature type="compositionally biased region" description="Basic and acidic residues" evidence="1">
    <location>
        <begin position="456"/>
        <end position="466"/>
    </location>
</feature>
<organism evidence="2 3">
    <name type="scientific">Plenodomus tracheiphilus IPT5</name>
    <dbReference type="NCBI Taxonomy" id="1408161"/>
    <lineage>
        <taxon>Eukaryota</taxon>
        <taxon>Fungi</taxon>
        <taxon>Dikarya</taxon>
        <taxon>Ascomycota</taxon>
        <taxon>Pezizomycotina</taxon>
        <taxon>Dothideomycetes</taxon>
        <taxon>Pleosporomycetidae</taxon>
        <taxon>Pleosporales</taxon>
        <taxon>Pleosporineae</taxon>
        <taxon>Leptosphaeriaceae</taxon>
        <taxon>Plenodomus</taxon>
    </lineage>
</organism>
<feature type="compositionally biased region" description="Polar residues" evidence="1">
    <location>
        <begin position="581"/>
        <end position="594"/>
    </location>
</feature>
<evidence type="ECO:0000313" key="2">
    <source>
        <dbReference type="EMBL" id="KAF2854856.1"/>
    </source>
</evidence>
<name>A0A6A7BH56_9PLEO</name>
<gene>
    <name evidence="2" type="ORF">T440DRAFT_514729</name>
</gene>
<dbReference type="EMBL" id="MU006292">
    <property type="protein sequence ID" value="KAF2854856.1"/>
    <property type="molecule type" value="Genomic_DNA"/>
</dbReference>
<feature type="compositionally biased region" description="Basic and acidic residues" evidence="1">
    <location>
        <begin position="393"/>
        <end position="403"/>
    </location>
</feature>
<feature type="compositionally biased region" description="Basic and acidic residues" evidence="1">
    <location>
        <begin position="663"/>
        <end position="672"/>
    </location>
</feature>
<keyword evidence="3" id="KW-1185">Reference proteome</keyword>
<accession>A0A6A7BH56</accession>
<feature type="region of interest" description="Disordered" evidence="1">
    <location>
        <begin position="455"/>
        <end position="494"/>
    </location>
</feature>
<feature type="compositionally biased region" description="Basic and acidic residues" evidence="1">
    <location>
        <begin position="608"/>
        <end position="627"/>
    </location>
</feature>
<feature type="compositionally biased region" description="Low complexity" evidence="1">
    <location>
        <begin position="535"/>
        <end position="547"/>
    </location>
</feature>